<dbReference type="RefSeq" id="WP_102599283.1">
    <property type="nucleotide sequence ID" value="NZ_JBQDJG010000010.1"/>
</dbReference>
<dbReference type="InterPro" id="IPR000522">
    <property type="entry name" value="ABC_transptr_permease_BtuC"/>
</dbReference>
<sequence length="349" mass="35242">MAAGLHDRAVDRRARRSLPVFALCALVLLLAAAASLFYGSQPVPATDVLAYLRGTPGNLAEANASVMALRVPRTVLGAVCGIALGVAGALCQAHTRNPLADPGLLGVSSGAATGVVLAISVFHLVSPAQYTVFGLLGGLLAGAVVLGLAARIRLANAATSLILAGTIITGVLNAVSSTVVLLDKVTMDRFRYWTVGSLSGRDASVLWDVVPWLLLGLLLTVLNASSLDALALGDDVASSLGRNVIRDRLIGLLAVVVLAAAATASMGAIAFLGLAAPHLAKRIAPSGLPGVVALSGILGGAIMLLADTAGRLVLPTGELSVGIMLAILGAPLFIVIARSSRLRSAVDSL</sequence>
<feature type="transmembrane region" description="Helical" evidence="8">
    <location>
        <begin position="130"/>
        <end position="149"/>
    </location>
</feature>
<evidence type="ECO:0000256" key="8">
    <source>
        <dbReference type="SAM" id="Phobius"/>
    </source>
</evidence>
<evidence type="ECO:0000313" key="10">
    <source>
        <dbReference type="Proteomes" id="UP000235739"/>
    </source>
</evidence>
<dbReference type="SUPFAM" id="SSF81345">
    <property type="entry name" value="ABC transporter involved in vitamin B12 uptake, BtuC"/>
    <property type="match status" value="1"/>
</dbReference>
<feature type="transmembrane region" description="Helical" evidence="8">
    <location>
        <begin position="209"/>
        <end position="231"/>
    </location>
</feature>
<feature type="transmembrane region" description="Helical" evidence="8">
    <location>
        <begin position="103"/>
        <end position="124"/>
    </location>
</feature>
<keyword evidence="5 8" id="KW-0812">Transmembrane</keyword>
<keyword evidence="3" id="KW-0813">Transport</keyword>
<evidence type="ECO:0000256" key="1">
    <source>
        <dbReference type="ARBA" id="ARBA00004651"/>
    </source>
</evidence>
<keyword evidence="6 8" id="KW-1133">Transmembrane helix</keyword>
<protein>
    <submittedName>
        <fullName evidence="9">Iron ABC transporter permease</fullName>
    </submittedName>
</protein>
<evidence type="ECO:0000256" key="7">
    <source>
        <dbReference type="ARBA" id="ARBA00023136"/>
    </source>
</evidence>
<feature type="transmembrane region" description="Helical" evidence="8">
    <location>
        <begin position="318"/>
        <end position="337"/>
    </location>
</feature>
<comment type="subcellular location">
    <subcellularLocation>
        <location evidence="1">Cell membrane</location>
        <topology evidence="1">Multi-pass membrane protein</topology>
    </subcellularLocation>
</comment>
<organism evidence="9 10">
    <name type="scientific">Glutamicibacter arilaitensis</name>
    <dbReference type="NCBI Taxonomy" id="256701"/>
    <lineage>
        <taxon>Bacteria</taxon>
        <taxon>Bacillati</taxon>
        <taxon>Actinomycetota</taxon>
        <taxon>Actinomycetes</taxon>
        <taxon>Micrococcales</taxon>
        <taxon>Micrococcaceae</taxon>
        <taxon>Glutamicibacter</taxon>
    </lineage>
</organism>
<gene>
    <name evidence="9" type="ORF">CIK84_18410</name>
</gene>
<dbReference type="GO" id="GO:0005886">
    <property type="term" value="C:plasma membrane"/>
    <property type="evidence" value="ECO:0007669"/>
    <property type="project" value="UniProtKB-SubCell"/>
</dbReference>
<dbReference type="PANTHER" id="PTHR30472">
    <property type="entry name" value="FERRIC ENTEROBACTIN TRANSPORT SYSTEM PERMEASE PROTEIN"/>
    <property type="match status" value="1"/>
</dbReference>
<evidence type="ECO:0000256" key="5">
    <source>
        <dbReference type="ARBA" id="ARBA00022692"/>
    </source>
</evidence>
<accession>A0A2N7RXY1</accession>
<evidence type="ECO:0000256" key="3">
    <source>
        <dbReference type="ARBA" id="ARBA00022448"/>
    </source>
</evidence>
<name>A0A2N7RXY1_9MICC</name>
<reference evidence="9 10" key="1">
    <citation type="journal article" date="2017" name="Elife">
        <title>Extensive horizontal gene transfer in cheese-associated bacteria.</title>
        <authorList>
            <person name="Bonham K.S."/>
            <person name="Wolfe B.E."/>
            <person name="Dutton R.J."/>
        </authorList>
    </citation>
    <scope>NUCLEOTIDE SEQUENCE [LARGE SCALE GENOMIC DNA]</scope>
    <source>
        <strain evidence="9 10">JB182</strain>
    </source>
</reference>
<evidence type="ECO:0000313" key="9">
    <source>
        <dbReference type="EMBL" id="PMQ18750.1"/>
    </source>
</evidence>
<dbReference type="AlphaFoldDB" id="A0A2N7RXY1"/>
<evidence type="ECO:0000256" key="2">
    <source>
        <dbReference type="ARBA" id="ARBA00007935"/>
    </source>
</evidence>
<dbReference type="GO" id="GO:0033214">
    <property type="term" value="P:siderophore-iron import into cell"/>
    <property type="evidence" value="ECO:0007669"/>
    <property type="project" value="TreeGrafter"/>
</dbReference>
<dbReference type="GO" id="GO:0022857">
    <property type="term" value="F:transmembrane transporter activity"/>
    <property type="evidence" value="ECO:0007669"/>
    <property type="project" value="InterPro"/>
</dbReference>
<comment type="similarity">
    <text evidence="2">Belongs to the binding-protein-dependent transport system permease family. FecCD subfamily.</text>
</comment>
<feature type="transmembrane region" description="Helical" evidence="8">
    <location>
        <begin position="161"/>
        <end position="182"/>
    </location>
</feature>
<keyword evidence="4" id="KW-1003">Cell membrane</keyword>
<feature type="transmembrane region" description="Helical" evidence="8">
    <location>
        <begin position="287"/>
        <end position="306"/>
    </location>
</feature>
<evidence type="ECO:0000256" key="4">
    <source>
        <dbReference type="ARBA" id="ARBA00022475"/>
    </source>
</evidence>
<dbReference type="EMBL" id="PNQX01000004">
    <property type="protein sequence ID" value="PMQ18750.1"/>
    <property type="molecule type" value="Genomic_DNA"/>
</dbReference>
<keyword evidence="7 8" id="KW-0472">Membrane</keyword>
<dbReference type="Gene3D" id="1.10.3470.10">
    <property type="entry name" value="ABC transporter involved in vitamin B12 uptake, BtuC"/>
    <property type="match status" value="1"/>
</dbReference>
<dbReference type="PANTHER" id="PTHR30472:SF1">
    <property type="entry name" value="FE(3+) DICITRATE TRANSPORT SYSTEM PERMEASE PROTEIN FECC-RELATED"/>
    <property type="match status" value="1"/>
</dbReference>
<evidence type="ECO:0000256" key="6">
    <source>
        <dbReference type="ARBA" id="ARBA00022989"/>
    </source>
</evidence>
<feature type="transmembrane region" description="Helical" evidence="8">
    <location>
        <begin position="252"/>
        <end position="275"/>
    </location>
</feature>
<feature type="transmembrane region" description="Helical" evidence="8">
    <location>
        <begin position="74"/>
        <end position="91"/>
    </location>
</feature>
<feature type="transmembrane region" description="Helical" evidence="8">
    <location>
        <begin position="20"/>
        <end position="39"/>
    </location>
</feature>
<dbReference type="InterPro" id="IPR037294">
    <property type="entry name" value="ABC_BtuC-like"/>
</dbReference>
<dbReference type="Proteomes" id="UP000235739">
    <property type="component" value="Unassembled WGS sequence"/>
</dbReference>
<comment type="caution">
    <text evidence="9">The sequence shown here is derived from an EMBL/GenBank/DDBJ whole genome shotgun (WGS) entry which is preliminary data.</text>
</comment>
<proteinExistence type="inferred from homology"/>
<dbReference type="Pfam" id="PF01032">
    <property type="entry name" value="FecCD"/>
    <property type="match status" value="1"/>
</dbReference>
<dbReference type="CDD" id="cd06550">
    <property type="entry name" value="TM_ABC_iron-siderophores_like"/>
    <property type="match status" value="1"/>
</dbReference>